<gene>
    <name evidence="1" type="ORF">DEBURN_LOCUS7535</name>
</gene>
<accession>A0A9N9FTX3</accession>
<organism evidence="1 2">
    <name type="scientific">Diversispora eburnea</name>
    <dbReference type="NCBI Taxonomy" id="1213867"/>
    <lineage>
        <taxon>Eukaryota</taxon>
        <taxon>Fungi</taxon>
        <taxon>Fungi incertae sedis</taxon>
        <taxon>Mucoromycota</taxon>
        <taxon>Glomeromycotina</taxon>
        <taxon>Glomeromycetes</taxon>
        <taxon>Diversisporales</taxon>
        <taxon>Diversisporaceae</taxon>
        <taxon>Diversispora</taxon>
    </lineage>
</organism>
<evidence type="ECO:0000313" key="2">
    <source>
        <dbReference type="Proteomes" id="UP000789706"/>
    </source>
</evidence>
<sequence length="155" mass="18049">MNIESSLENIVEEITEENTEEDLSNFSLSTKNTNFKKRKYSGEEASNTNNIQTRKIKQLQITKHFNSITSLPIVKANELDQTILKAWKHYELKKKIDTELEKSNHLTISLDGWTSSRHDSIYNYIITTSTRKEYLIKLKSYNVKKQTGTFIAEEV</sequence>
<proteinExistence type="predicted"/>
<protein>
    <submittedName>
        <fullName evidence="1">7484_t:CDS:1</fullName>
    </submittedName>
</protein>
<dbReference type="AlphaFoldDB" id="A0A9N9FTX3"/>
<name>A0A9N9FTX3_9GLOM</name>
<comment type="caution">
    <text evidence="1">The sequence shown here is derived from an EMBL/GenBank/DDBJ whole genome shotgun (WGS) entry which is preliminary data.</text>
</comment>
<reference evidence="1" key="1">
    <citation type="submission" date="2021-06" db="EMBL/GenBank/DDBJ databases">
        <authorList>
            <person name="Kallberg Y."/>
            <person name="Tangrot J."/>
            <person name="Rosling A."/>
        </authorList>
    </citation>
    <scope>NUCLEOTIDE SEQUENCE</scope>
    <source>
        <strain evidence="1">AZ414A</strain>
    </source>
</reference>
<dbReference type="Proteomes" id="UP000789706">
    <property type="component" value="Unassembled WGS sequence"/>
</dbReference>
<dbReference type="OrthoDB" id="2403176at2759"/>
<dbReference type="EMBL" id="CAJVPK010000924">
    <property type="protein sequence ID" value="CAG8559910.1"/>
    <property type="molecule type" value="Genomic_DNA"/>
</dbReference>
<keyword evidence="2" id="KW-1185">Reference proteome</keyword>
<evidence type="ECO:0000313" key="1">
    <source>
        <dbReference type="EMBL" id="CAG8559910.1"/>
    </source>
</evidence>